<keyword evidence="7 8" id="KW-0472">Membrane</keyword>
<evidence type="ECO:0000256" key="7">
    <source>
        <dbReference type="ARBA" id="ARBA00023136"/>
    </source>
</evidence>
<feature type="transmembrane region" description="Helical" evidence="8">
    <location>
        <begin position="503"/>
        <end position="522"/>
    </location>
</feature>
<comment type="subcellular location">
    <subcellularLocation>
        <location evidence="1">Cell membrane</location>
        <topology evidence="1">Multi-pass membrane protein</topology>
    </subcellularLocation>
</comment>
<dbReference type="STRING" id="889453.SAMN03080601_01865"/>
<evidence type="ECO:0000256" key="5">
    <source>
        <dbReference type="ARBA" id="ARBA00022989"/>
    </source>
</evidence>
<dbReference type="PANTHER" id="PTHR32024:SF1">
    <property type="entry name" value="KTR SYSTEM POTASSIUM UPTAKE PROTEIN B"/>
    <property type="match status" value="1"/>
</dbReference>
<feature type="transmembrane region" description="Helical" evidence="8">
    <location>
        <begin position="89"/>
        <end position="107"/>
    </location>
</feature>
<evidence type="ECO:0000256" key="3">
    <source>
        <dbReference type="ARBA" id="ARBA00022475"/>
    </source>
</evidence>
<feature type="transmembrane region" description="Helical" evidence="8">
    <location>
        <begin position="127"/>
        <end position="144"/>
    </location>
</feature>
<proteinExistence type="predicted"/>
<accession>A0A1T5GM91</accession>
<dbReference type="KEGG" id="asx:CDL62_03515"/>
<feature type="transmembrane region" description="Helical" evidence="8">
    <location>
        <begin position="187"/>
        <end position="206"/>
    </location>
</feature>
<dbReference type="GO" id="GO:0030001">
    <property type="term" value="P:metal ion transport"/>
    <property type="evidence" value="ECO:0007669"/>
    <property type="project" value="UniProtKB-ARBA"/>
</dbReference>
<gene>
    <name evidence="9" type="ORF">SAMN03080601_01865</name>
</gene>
<evidence type="ECO:0000256" key="8">
    <source>
        <dbReference type="SAM" id="Phobius"/>
    </source>
</evidence>
<dbReference type="InterPro" id="IPR003445">
    <property type="entry name" value="Cat_transpt"/>
</dbReference>
<feature type="transmembrane region" description="Helical" evidence="8">
    <location>
        <begin position="305"/>
        <end position="325"/>
    </location>
</feature>
<dbReference type="AlphaFoldDB" id="A0A1T5GM91"/>
<feature type="transmembrane region" description="Helical" evidence="8">
    <location>
        <begin position="156"/>
        <end position="175"/>
    </location>
</feature>
<evidence type="ECO:0000256" key="4">
    <source>
        <dbReference type="ARBA" id="ARBA00022692"/>
    </source>
</evidence>
<keyword evidence="3" id="KW-1003">Cell membrane</keyword>
<feature type="transmembrane region" description="Helical" evidence="8">
    <location>
        <begin position="560"/>
        <end position="579"/>
    </location>
</feature>
<feature type="transmembrane region" description="Helical" evidence="8">
    <location>
        <begin position="20"/>
        <end position="43"/>
    </location>
</feature>
<keyword evidence="6" id="KW-0406">Ion transport</keyword>
<evidence type="ECO:0000256" key="2">
    <source>
        <dbReference type="ARBA" id="ARBA00022448"/>
    </source>
</evidence>
<dbReference type="EMBL" id="FUYV01000010">
    <property type="protein sequence ID" value="SKC09523.1"/>
    <property type="molecule type" value="Genomic_DNA"/>
</dbReference>
<dbReference type="Pfam" id="PF02386">
    <property type="entry name" value="TrkH"/>
    <property type="match status" value="1"/>
</dbReference>
<keyword evidence="10" id="KW-1185">Reference proteome</keyword>
<dbReference type="GO" id="GO:0005886">
    <property type="term" value="C:plasma membrane"/>
    <property type="evidence" value="ECO:0007669"/>
    <property type="project" value="UniProtKB-SubCell"/>
</dbReference>
<feature type="transmembrane region" description="Helical" evidence="8">
    <location>
        <begin position="55"/>
        <end position="77"/>
    </location>
</feature>
<sequence length="598" mass="67764">MNFMRFRENATLFIYDNREIAGLIINRLALFFCLFGAVLLIYYHGYSHSFEKNIMLMWIFRRTLDFFIISFIFKLFLSLSYKKTIRKKISQFLVVSFLFLELIYYWISGSNLILDWFVFLDMKDYFSLLQFFFIILIFSTLKDTSVRLRAIPLNPAALLAFSFLSLIIIGTILLHLPEMTTEGSISWIDALFTSTSAACVTGLTVVDTGTYFSFKGQVVILGLVFAGGLNMLTIATFIGSLYHKAGSLHAAGVIKGFLDTDQTANLQAILRNVVIYACIIQFAGIWLVYFSWGHEVQFANFTDKFYYSLFHAMSAFNNAGFSLFPENLYQEGIQHQYPLHMAIAVLIVIGGLGFLVLQDIFARKNRLDRKKHPWKKLLVNTRLVLYVTATLILSGAILFFLLEYNNTLKEYSLTGKIVTSLFQSITTRTAGFNTLETNLLSSPTIFLFMFLMFIGASPGSTGGGVKTTTFAVALKSAWANLRGKEHVEFFNRNISWVYVNKTYTVLFTAVSLIVLFTFLLLIAEPQYNFKVVFFELVSAFGTVGLSLGITPELTTTGKTILVFAMFIGRIGSLTLGLALTRRVIYTKYRYPNARLMIG</sequence>
<protein>
    <submittedName>
        <fullName evidence="9">Potassium uptake protein, TrkH family</fullName>
    </submittedName>
</protein>
<dbReference type="OrthoDB" id="9810952at2"/>
<feature type="transmembrane region" description="Helical" evidence="8">
    <location>
        <begin position="383"/>
        <end position="402"/>
    </location>
</feature>
<feature type="transmembrane region" description="Helical" evidence="8">
    <location>
        <begin position="273"/>
        <end position="293"/>
    </location>
</feature>
<evidence type="ECO:0000256" key="1">
    <source>
        <dbReference type="ARBA" id="ARBA00004651"/>
    </source>
</evidence>
<evidence type="ECO:0000256" key="6">
    <source>
        <dbReference type="ARBA" id="ARBA00023065"/>
    </source>
</evidence>
<evidence type="ECO:0000313" key="9">
    <source>
        <dbReference type="EMBL" id="SKC09523.1"/>
    </source>
</evidence>
<feature type="transmembrane region" description="Helical" evidence="8">
    <location>
        <begin position="529"/>
        <end position="548"/>
    </location>
</feature>
<dbReference type="Proteomes" id="UP000191055">
    <property type="component" value="Unassembled WGS sequence"/>
</dbReference>
<dbReference type="GO" id="GO:0008324">
    <property type="term" value="F:monoatomic cation transmembrane transporter activity"/>
    <property type="evidence" value="ECO:0007669"/>
    <property type="project" value="InterPro"/>
</dbReference>
<keyword evidence="2" id="KW-0813">Transport</keyword>
<feature type="transmembrane region" description="Helical" evidence="8">
    <location>
        <begin position="337"/>
        <end position="362"/>
    </location>
</feature>
<keyword evidence="4 8" id="KW-0812">Transmembrane</keyword>
<organism evidence="9 10">
    <name type="scientific">Alkalitalea saponilacus</name>
    <dbReference type="NCBI Taxonomy" id="889453"/>
    <lineage>
        <taxon>Bacteria</taxon>
        <taxon>Pseudomonadati</taxon>
        <taxon>Bacteroidota</taxon>
        <taxon>Bacteroidia</taxon>
        <taxon>Marinilabiliales</taxon>
        <taxon>Marinilabiliaceae</taxon>
        <taxon>Alkalitalea</taxon>
    </lineage>
</organism>
<feature type="transmembrane region" description="Helical" evidence="8">
    <location>
        <begin position="218"/>
        <end position="242"/>
    </location>
</feature>
<name>A0A1T5GM91_9BACT</name>
<reference evidence="9 10" key="1">
    <citation type="submission" date="2017-02" db="EMBL/GenBank/DDBJ databases">
        <authorList>
            <person name="Peterson S.W."/>
        </authorList>
    </citation>
    <scope>NUCLEOTIDE SEQUENCE [LARGE SCALE GENOMIC DNA]</scope>
    <source>
        <strain evidence="9 10">DSM 24412</strain>
    </source>
</reference>
<keyword evidence="5 8" id="KW-1133">Transmembrane helix</keyword>
<evidence type="ECO:0000313" key="10">
    <source>
        <dbReference type="Proteomes" id="UP000191055"/>
    </source>
</evidence>
<dbReference type="PANTHER" id="PTHR32024">
    <property type="entry name" value="TRK SYSTEM POTASSIUM UPTAKE PROTEIN TRKG-RELATED"/>
    <property type="match status" value="1"/>
</dbReference>